<accession>A0A151QY47</accession>
<dbReference type="Gramene" id="C.cajan_41367.t">
    <property type="protein sequence ID" value="C.cajan_41367.t"/>
    <property type="gene ID" value="C.cajan_41367"/>
</dbReference>
<dbReference type="Proteomes" id="UP000075243">
    <property type="component" value="Unassembled WGS sequence"/>
</dbReference>
<dbReference type="InterPro" id="IPR013083">
    <property type="entry name" value="Znf_RING/FYVE/PHD"/>
</dbReference>
<dbReference type="EMBL" id="KQ484438">
    <property type="protein sequence ID" value="KYP35135.1"/>
    <property type="molecule type" value="Genomic_DNA"/>
</dbReference>
<dbReference type="Pfam" id="PF25598">
    <property type="entry name" value="ARM_PUB"/>
    <property type="match status" value="2"/>
</dbReference>
<dbReference type="UniPathway" id="UPA00143"/>
<evidence type="ECO:0000259" key="7">
    <source>
        <dbReference type="PROSITE" id="PS51698"/>
    </source>
</evidence>
<dbReference type="InterPro" id="IPR011989">
    <property type="entry name" value="ARM-like"/>
</dbReference>
<proteinExistence type="predicted"/>
<evidence type="ECO:0000256" key="4">
    <source>
        <dbReference type="ARBA" id="ARBA00022786"/>
    </source>
</evidence>
<evidence type="ECO:0000256" key="3">
    <source>
        <dbReference type="ARBA" id="ARBA00022679"/>
    </source>
</evidence>
<evidence type="ECO:0000256" key="6">
    <source>
        <dbReference type="SAM" id="MobiDB-lite"/>
    </source>
</evidence>
<keyword evidence="9" id="KW-1185">Reference proteome</keyword>
<keyword evidence="4 5" id="KW-0833">Ubl conjugation pathway</keyword>
<dbReference type="InterPro" id="IPR045210">
    <property type="entry name" value="RING-Ubox_PUB"/>
</dbReference>
<feature type="domain" description="U-box" evidence="7">
    <location>
        <begin position="4"/>
        <end position="78"/>
    </location>
</feature>
<comment type="catalytic activity">
    <reaction evidence="1 5">
        <text>S-ubiquitinyl-[E2 ubiquitin-conjugating enzyme]-L-cysteine + [acceptor protein]-L-lysine = [E2 ubiquitin-conjugating enzyme]-L-cysteine + N(6)-ubiquitinyl-[acceptor protein]-L-lysine.</text>
        <dbReference type="EC" id="2.3.2.27"/>
    </reaction>
</comment>
<dbReference type="InterPro" id="IPR003613">
    <property type="entry name" value="Ubox_domain"/>
</dbReference>
<dbReference type="CDD" id="cd16664">
    <property type="entry name" value="RING-Ubox_PUB"/>
    <property type="match status" value="1"/>
</dbReference>
<dbReference type="PANTHER" id="PTHR22849">
    <property type="entry name" value="WDSAM1 PROTEIN"/>
    <property type="match status" value="1"/>
</dbReference>
<dbReference type="Gene3D" id="1.25.10.10">
    <property type="entry name" value="Leucine-rich Repeat Variant"/>
    <property type="match status" value="2"/>
</dbReference>
<evidence type="ECO:0000256" key="1">
    <source>
        <dbReference type="ARBA" id="ARBA00000900"/>
    </source>
</evidence>
<dbReference type="OMA" id="TEILVWA"/>
<dbReference type="SUPFAM" id="SSF57850">
    <property type="entry name" value="RING/U-box"/>
    <property type="match status" value="1"/>
</dbReference>
<gene>
    <name evidence="8" type="ORF">KK1_043847</name>
</gene>
<dbReference type="Gene3D" id="3.30.40.10">
    <property type="entry name" value="Zinc/RING finger domain, C3HC4 (zinc finger)"/>
    <property type="match status" value="1"/>
</dbReference>
<dbReference type="AlphaFoldDB" id="A0A151QY47"/>
<protein>
    <recommendedName>
        <fullName evidence="5 7">U-box domain-containing protein</fullName>
        <ecNumber evidence="5">2.3.2.27</ecNumber>
    </recommendedName>
    <alternativeName>
        <fullName evidence="5">RING-type E3 ubiquitin transferase PUB</fullName>
    </alternativeName>
</protein>
<dbReference type="FunFam" id="3.30.40.10:FF:000442">
    <property type="entry name" value="RING-type E3 ubiquitin transferase"/>
    <property type="match status" value="1"/>
</dbReference>
<dbReference type="SMART" id="SM00504">
    <property type="entry name" value="Ubox"/>
    <property type="match status" value="1"/>
</dbReference>
<comment type="function">
    <text evidence="5">Functions as an E3 ubiquitin ligase.</text>
</comment>
<feature type="non-terminal residue" evidence="8">
    <location>
        <position position="1"/>
    </location>
</feature>
<dbReference type="GO" id="GO:0061630">
    <property type="term" value="F:ubiquitin protein ligase activity"/>
    <property type="evidence" value="ECO:0007669"/>
    <property type="project" value="UniProtKB-UniRule"/>
</dbReference>
<dbReference type="InterPro" id="IPR045185">
    <property type="entry name" value="PUB22/23/24-like"/>
</dbReference>
<dbReference type="InterPro" id="IPR058678">
    <property type="entry name" value="ARM_PUB"/>
</dbReference>
<evidence type="ECO:0000313" key="9">
    <source>
        <dbReference type="Proteomes" id="UP000075243"/>
    </source>
</evidence>
<dbReference type="InterPro" id="IPR016024">
    <property type="entry name" value="ARM-type_fold"/>
</dbReference>
<dbReference type="Pfam" id="PF04564">
    <property type="entry name" value="U-box"/>
    <property type="match status" value="1"/>
</dbReference>
<reference evidence="8" key="1">
    <citation type="journal article" date="2012" name="Nat. Biotechnol.">
        <title>Draft genome sequence of pigeonpea (Cajanus cajan), an orphan legume crop of resource-poor farmers.</title>
        <authorList>
            <person name="Varshney R.K."/>
            <person name="Chen W."/>
            <person name="Li Y."/>
            <person name="Bharti A.K."/>
            <person name="Saxena R.K."/>
            <person name="Schlueter J.A."/>
            <person name="Donoghue M.T."/>
            <person name="Azam S."/>
            <person name="Fan G."/>
            <person name="Whaley A.M."/>
            <person name="Farmer A.D."/>
            <person name="Sheridan J."/>
            <person name="Iwata A."/>
            <person name="Tuteja R."/>
            <person name="Penmetsa R.V."/>
            <person name="Wu W."/>
            <person name="Upadhyaya H.D."/>
            <person name="Yang S.P."/>
            <person name="Shah T."/>
            <person name="Saxena K.B."/>
            <person name="Michael T."/>
            <person name="McCombie W.R."/>
            <person name="Yang B."/>
            <person name="Zhang G."/>
            <person name="Yang H."/>
            <person name="Wang J."/>
            <person name="Spillane C."/>
            <person name="Cook D.R."/>
            <person name="May G.D."/>
            <person name="Xu X."/>
            <person name="Jackson S.A."/>
        </authorList>
    </citation>
    <scope>NUCLEOTIDE SEQUENCE [LARGE SCALE GENOMIC DNA]</scope>
</reference>
<comment type="pathway">
    <text evidence="2 5">Protein modification; protein ubiquitination.</text>
</comment>
<evidence type="ECO:0000256" key="2">
    <source>
        <dbReference type="ARBA" id="ARBA00004906"/>
    </source>
</evidence>
<evidence type="ECO:0000256" key="5">
    <source>
        <dbReference type="RuleBase" id="RU369093"/>
    </source>
</evidence>
<dbReference type="GO" id="GO:0016567">
    <property type="term" value="P:protein ubiquitination"/>
    <property type="evidence" value="ECO:0007669"/>
    <property type="project" value="UniProtKB-UniRule"/>
</dbReference>
<organism evidence="8 9">
    <name type="scientific">Cajanus cajan</name>
    <name type="common">Pigeon pea</name>
    <name type="synonym">Cajanus indicus</name>
    <dbReference type="NCBI Taxonomy" id="3821"/>
    <lineage>
        <taxon>Eukaryota</taxon>
        <taxon>Viridiplantae</taxon>
        <taxon>Streptophyta</taxon>
        <taxon>Embryophyta</taxon>
        <taxon>Tracheophyta</taxon>
        <taxon>Spermatophyta</taxon>
        <taxon>Magnoliopsida</taxon>
        <taxon>eudicotyledons</taxon>
        <taxon>Gunneridae</taxon>
        <taxon>Pentapetalae</taxon>
        <taxon>rosids</taxon>
        <taxon>fabids</taxon>
        <taxon>Fabales</taxon>
        <taxon>Fabaceae</taxon>
        <taxon>Papilionoideae</taxon>
        <taxon>50 kb inversion clade</taxon>
        <taxon>NPAAA clade</taxon>
        <taxon>indigoferoid/millettioid clade</taxon>
        <taxon>Phaseoleae</taxon>
        <taxon>Cajanus</taxon>
    </lineage>
</organism>
<name>A0A151QY47_CAJCA</name>
<feature type="region of interest" description="Disordered" evidence="6">
    <location>
        <begin position="332"/>
        <end position="351"/>
    </location>
</feature>
<dbReference type="EC" id="2.3.2.27" evidence="5"/>
<feature type="compositionally biased region" description="Basic residues" evidence="6">
    <location>
        <begin position="332"/>
        <end position="346"/>
    </location>
</feature>
<keyword evidence="3 5" id="KW-0808">Transferase</keyword>
<dbReference type="PROSITE" id="PS51698">
    <property type="entry name" value="U_BOX"/>
    <property type="match status" value="1"/>
</dbReference>
<dbReference type="SUPFAM" id="SSF48371">
    <property type="entry name" value="ARM repeat"/>
    <property type="match status" value="1"/>
</dbReference>
<dbReference type="PANTHER" id="PTHR22849:SF119">
    <property type="entry name" value="U-BOX DOMAIN-CONTAINING PROTEIN"/>
    <property type="match status" value="1"/>
</dbReference>
<evidence type="ECO:0000313" key="8">
    <source>
        <dbReference type="EMBL" id="KYP35135.1"/>
    </source>
</evidence>
<sequence length="568" mass="64539">EELVTPNHFRCPISLDLMKDPVTLSTGITYDRESIERWFEEGNLTCPLTNQIVTHLDFIPNHTLRMMIQDWCVDNRTRGVQRIPTPPVPITPKEVQHLLLTLYSVSKASPLDPHACLPLLQAIQKWGAESERNTRCMEDNGLPRALASAFHAFANPSHSTLLHHILSLLNSMFPREFQALQHLGSEASLRCMVWFLRQQDLSWKETSIVALRNLVSFGDHRHVEALAEIQGMNQVLAKFLNRRMLFGQTIAKASLAVVWHLVCSSERMRLKFIQVGMVCSMLEIVLESEGEKHRNLTLSPCLDLLIYYLRRRKGEENGYLFPVICNDGKAKKRGKKRRCHPHTKTKKREESHQDLSWKETSIVALRNLVSFGDHRHVEALAEIQGMNQVLAKFLNRRMLFGQTIAKASLAVVWHLVCSSERMRLKFIQVGMVCSMLEIVLESEGERSTCEKALGVFESLCGCEEGREEASGNALAVPVLVKKLLRVSSLGSDYSVSALWKLCKFGEERVLVEALQVGAFQKLLLVLQVGCGAETKDKTTHLLKLLNPYRDRLQLECIDSDFNNLKRSI</sequence>